<organism evidence="2 3">
    <name type="scientific">Colletotrichum godetiae</name>
    <dbReference type="NCBI Taxonomy" id="1209918"/>
    <lineage>
        <taxon>Eukaryota</taxon>
        <taxon>Fungi</taxon>
        <taxon>Dikarya</taxon>
        <taxon>Ascomycota</taxon>
        <taxon>Pezizomycotina</taxon>
        <taxon>Sordariomycetes</taxon>
        <taxon>Hypocreomycetidae</taxon>
        <taxon>Glomerellales</taxon>
        <taxon>Glomerellaceae</taxon>
        <taxon>Colletotrichum</taxon>
        <taxon>Colletotrichum acutatum species complex</taxon>
    </lineage>
</organism>
<feature type="compositionally biased region" description="Polar residues" evidence="1">
    <location>
        <begin position="125"/>
        <end position="135"/>
    </location>
</feature>
<evidence type="ECO:0000313" key="3">
    <source>
        <dbReference type="Proteomes" id="UP001224890"/>
    </source>
</evidence>
<evidence type="ECO:0000313" key="2">
    <source>
        <dbReference type="EMBL" id="KAK1700260.1"/>
    </source>
</evidence>
<dbReference type="Proteomes" id="UP001224890">
    <property type="component" value="Unassembled WGS sequence"/>
</dbReference>
<dbReference type="EMBL" id="JAHMHR010000002">
    <property type="protein sequence ID" value="KAK1700260.1"/>
    <property type="molecule type" value="Genomic_DNA"/>
</dbReference>
<feature type="compositionally biased region" description="Polar residues" evidence="1">
    <location>
        <begin position="65"/>
        <end position="76"/>
    </location>
</feature>
<proteinExistence type="predicted"/>
<comment type="caution">
    <text evidence="2">The sequence shown here is derived from an EMBL/GenBank/DDBJ whole genome shotgun (WGS) entry which is preliminary data.</text>
</comment>
<name>A0AAJ0F4A7_9PEZI</name>
<dbReference type="AlphaFoldDB" id="A0AAJ0F4A7"/>
<feature type="region of interest" description="Disordered" evidence="1">
    <location>
        <begin position="1"/>
        <end position="162"/>
    </location>
</feature>
<reference evidence="2" key="1">
    <citation type="submission" date="2021-06" db="EMBL/GenBank/DDBJ databases">
        <title>Comparative genomics, transcriptomics and evolutionary studies reveal genomic signatures of adaptation to plant cell wall in hemibiotrophic fungi.</title>
        <authorList>
            <consortium name="DOE Joint Genome Institute"/>
            <person name="Baroncelli R."/>
            <person name="Diaz J.F."/>
            <person name="Benocci T."/>
            <person name="Peng M."/>
            <person name="Battaglia E."/>
            <person name="Haridas S."/>
            <person name="Andreopoulos W."/>
            <person name="Labutti K."/>
            <person name="Pangilinan J."/>
            <person name="Floch G.L."/>
            <person name="Makela M.R."/>
            <person name="Henrissat B."/>
            <person name="Grigoriev I.V."/>
            <person name="Crouch J.A."/>
            <person name="De Vries R.P."/>
            <person name="Sukno S.A."/>
            <person name="Thon M.R."/>
        </authorList>
    </citation>
    <scope>NUCLEOTIDE SEQUENCE</scope>
    <source>
        <strain evidence="2">CBS 193.32</strain>
    </source>
</reference>
<feature type="compositionally biased region" description="Low complexity" evidence="1">
    <location>
        <begin position="1"/>
        <end position="19"/>
    </location>
</feature>
<evidence type="ECO:0000256" key="1">
    <source>
        <dbReference type="SAM" id="MobiDB-lite"/>
    </source>
</evidence>
<accession>A0AAJ0F4A7</accession>
<keyword evidence="3" id="KW-1185">Reference proteome</keyword>
<dbReference type="GeneID" id="85457970"/>
<sequence>MAMIRAAAVAAAAAPAAQESPPPPRGSATFVIGPPGRKPPPGDAGACQRRTTGEEVDPEGRVSADTISVGSASKSFPTPRKPSPTYAAQEILSEQAREKEVTKLRSSAHSHNLRSTCVVDDEPSASANRVNETGSGSLGPGFRPRLQVSRDKPNIYGAPSIDPFFLSHSL</sequence>
<dbReference type="RefSeq" id="XP_060436017.1">
    <property type="nucleotide sequence ID" value="XM_060573444.1"/>
</dbReference>
<gene>
    <name evidence="2" type="ORF">BDP55DRAFT_642283</name>
</gene>
<protein>
    <submittedName>
        <fullName evidence="2">Uncharacterized protein</fullName>
    </submittedName>
</protein>